<evidence type="ECO:0000256" key="2">
    <source>
        <dbReference type="ARBA" id="ARBA00009919"/>
    </source>
</evidence>
<dbReference type="FunFam" id="1.25.40.10:FF:000202">
    <property type="entry name" value="Unplaced genomic scaffold supercont1.7, whole genome shotgun sequence"/>
    <property type="match status" value="1"/>
</dbReference>
<protein>
    <submittedName>
        <fullName evidence="15">NADH:ubiquinone oxidoreductase subunit</fullName>
    </submittedName>
</protein>
<keyword evidence="16" id="KW-1185">Reference proteome</keyword>
<keyword evidence="5" id="KW-0547">Nucleotide-binding</keyword>
<evidence type="ECO:0000256" key="7">
    <source>
        <dbReference type="ARBA" id="ARBA00022840"/>
    </source>
</evidence>
<dbReference type="SUPFAM" id="SSF69572">
    <property type="entry name" value="Activating enzymes of the ubiquitin-like proteins"/>
    <property type="match status" value="1"/>
</dbReference>
<name>A0AB34G7I2_9HYPO</name>
<evidence type="ECO:0000256" key="11">
    <source>
        <dbReference type="ARBA" id="ARBA00060084"/>
    </source>
</evidence>
<comment type="subcellular location">
    <subcellularLocation>
        <location evidence="1">Mitochondrion outer membrane</location>
        <topology evidence="1">Multi-pass membrane protein</topology>
    </subcellularLocation>
</comment>
<evidence type="ECO:0000259" key="14">
    <source>
        <dbReference type="Pfam" id="PF10373"/>
    </source>
</evidence>
<dbReference type="PANTHER" id="PTHR43267">
    <property type="entry name" value="TRNA THREONYLCARBAMOYLADENOSINE DEHYDRATASE"/>
    <property type="match status" value="1"/>
</dbReference>
<dbReference type="Proteomes" id="UP001163105">
    <property type="component" value="Unassembled WGS sequence"/>
</dbReference>
<evidence type="ECO:0000256" key="8">
    <source>
        <dbReference type="ARBA" id="ARBA00022989"/>
    </source>
</evidence>
<dbReference type="InterPro" id="IPR000594">
    <property type="entry name" value="ThiF_NAD_FAD-bd"/>
</dbReference>
<feature type="region of interest" description="Disordered" evidence="12">
    <location>
        <begin position="1119"/>
        <end position="1138"/>
    </location>
</feature>
<keyword evidence="9" id="KW-0496">Mitochondrion</keyword>
<dbReference type="Gene3D" id="1.25.40.10">
    <property type="entry name" value="Tetratricopeptide repeat domain"/>
    <property type="match status" value="1"/>
</dbReference>
<organism evidence="15 16">
    <name type="scientific">Purpureocillium lavendulum</name>
    <dbReference type="NCBI Taxonomy" id="1247861"/>
    <lineage>
        <taxon>Eukaryota</taxon>
        <taxon>Fungi</taxon>
        <taxon>Dikarya</taxon>
        <taxon>Ascomycota</taxon>
        <taxon>Pezizomycotina</taxon>
        <taxon>Sordariomycetes</taxon>
        <taxon>Hypocreomycetidae</taxon>
        <taxon>Hypocreales</taxon>
        <taxon>Ophiocordycipitaceae</taxon>
        <taxon>Purpureocillium</taxon>
    </lineage>
</organism>
<dbReference type="SUPFAM" id="SSF48452">
    <property type="entry name" value="TPR-like"/>
    <property type="match status" value="1"/>
</dbReference>
<sequence>MSSLISDALANPRFQLLATAVLSGATVASLILGYQALEREERLTELKKSIPSLKEEQHEISRLNSFGGSIDKEDARNQALARRAQSGDFDEELILEQLARNRVFLTPDGLQKLRDSFVIVVGCGGVGSHCVASLARSGVSKIRLVDFDQVTLSSLNRHAVATLADVGIPKVQCLQRRLIAIAPWVKFDMQQEKFDGSVAARMLGPWEEDGRAPDYIVDAIDNIETKVELLKYCHDHKLPVISAMGAGCKSDPTRIIVGDIGSSRDDGLSRATRSRLKLLGITSGIPVVYSTEQAGEGKAELLPLAEEEFAQGTVGDLGVMPNFRVRILPVLGTMPAIFGLTAANHVILSITGYPIDYVPAKGRAKMYESILNYVQGSEERLARSTEPGIVGLKTPLTLGDIAFLSEELYHARSIVSGIPTKLVLVRWSKPAGPSFNVIGEGKDVQKWSTVRLRDLVCMTKEEANRHEKEVFKAGKTHGEVYDLETVDRVESKLAEAAKHEAFRRKSHHSSGGSLVIRLSATRLANDNTLEFNLERARGTGQIHPDRQCHATTRSPPAPAALRVLRLPVPESESTAMDRLTKGWVSHLRKTARQETASRSSCPLCEAEIQPDLDSFKAHVRAEISSHATLARDADIEEAFKNVTIQSPQSNPAARSPEATGPGRPTRKRPVPGAPAAVDRADGLDRLDDPEDQSEGHQRRSNKKLCSPPASVAQQRGSSPPTPGRSRARPSEPSDFNRSFASKHRPTTRHLYNPDDDARPKTPQPRHSQLASNHSRRSPQTRTQRGPQRDHGSPVEPPSVTEMIRQPETRPISPEQLVAEVKGIYAGLVMIESKCIEYDSSQETKQLSQEQFQALIALHRSVLHEHHDFFLASQHPSASEALRRLASKYAMPARMWRHGIHSFLELLRHKLPASLEHMLTFIYIAYSMMALLYETVPAFEDTWIECLGDLGRYRMAIEDDDIRDRETWTGVSRYWYSKASDKSPTTGRLYHHLAILARPNALQQLYFYTKSLCVPIPFPSARESIMTLFDPLLNGSPQRLDAVDAAFVRVHGIFFSGKSKEQLESSMKEFLSLLDGRIGSIHSSWLEAGYYVGISLCCLLLGFGTENNVLMRALLKQQDDEEADDQSVTEPDSDSDESFEQGLQFAMQTYEILPAAMSHLEHRYPWKLTSIMLNYLLKTTKTEPRIDAEEFPGPEKKGEEPVPLPEDYALRGLLFAEDFFPDGWFQNERLDETDRYLEAASKTLERQERILWIGRRIADSGKWLTWDEEARQFGVTARYDVALEGLPDNDRSEGGSGIVEVAPVTMEMELDERVT</sequence>
<dbReference type="Pfam" id="PF00899">
    <property type="entry name" value="ThiF"/>
    <property type="match status" value="1"/>
</dbReference>
<keyword evidence="10" id="KW-0472">Membrane</keyword>
<comment type="function">
    <text evidence="11">Catalyzes the ATP-dependent dehydration of threonylcarbamoyladenosine at position 37 (t(6)A37) to form cyclic t(6)A37 (ct(6)A37) in tRNAs that read codons beginning with adenine.</text>
</comment>
<feature type="domain" description="THIF-type NAD/FAD binding fold" evidence="13">
    <location>
        <begin position="100"/>
        <end position="356"/>
    </location>
</feature>
<evidence type="ECO:0000256" key="4">
    <source>
        <dbReference type="ARBA" id="ARBA00022692"/>
    </source>
</evidence>
<proteinExistence type="inferred from homology"/>
<dbReference type="GO" id="GO:0008641">
    <property type="term" value="F:ubiquitin-like modifier activating enzyme activity"/>
    <property type="evidence" value="ECO:0007669"/>
    <property type="project" value="InterPro"/>
</dbReference>
<dbReference type="GO" id="GO:0005741">
    <property type="term" value="C:mitochondrial outer membrane"/>
    <property type="evidence" value="ECO:0007669"/>
    <property type="project" value="UniProtKB-SubCell"/>
</dbReference>
<evidence type="ECO:0000256" key="3">
    <source>
        <dbReference type="ARBA" id="ARBA00022598"/>
    </source>
</evidence>
<reference evidence="15" key="1">
    <citation type="submission" date="2023-01" db="EMBL/GenBank/DDBJ databases">
        <title>The growth and conidiation of Purpureocillium lavendulum are regulated by nitrogen source and histone H3K14 acetylation.</title>
        <authorList>
            <person name="Tang P."/>
            <person name="Han J."/>
            <person name="Zhang C."/>
            <person name="Tang P."/>
            <person name="Qi F."/>
            <person name="Zhang K."/>
            <person name="Liang L."/>
        </authorList>
    </citation>
    <scope>NUCLEOTIDE SEQUENCE</scope>
    <source>
        <strain evidence="15">YMF1.00683</strain>
    </source>
</reference>
<evidence type="ECO:0000313" key="16">
    <source>
        <dbReference type="Proteomes" id="UP001163105"/>
    </source>
</evidence>
<keyword evidence="6" id="KW-1000">Mitochondrion outer membrane</keyword>
<evidence type="ECO:0000256" key="5">
    <source>
        <dbReference type="ARBA" id="ARBA00022741"/>
    </source>
</evidence>
<keyword evidence="7" id="KW-0067">ATP-binding</keyword>
<dbReference type="InterPro" id="IPR035985">
    <property type="entry name" value="Ubiquitin-activating_enz"/>
</dbReference>
<dbReference type="GO" id="GO:0005524">
    <property type="term" value="F:ATP binding"/>
    <property type="evidence" value="ECO:0007669"/>
    <property type="project" value="UniProtKB-KW"/>
</dbReference>
<feature type="compositionally biased region" description="Polar residues" evidence="12">
    <location>
        <begin position="643"/>
        <end position="652"/>
    </location>
</feature>
<evidence type="ECO:0000256" key="12">
    <source>
        <dbReference type="SAM" id="MobiDB-lite"/>
    </source>
</evidence>
<evidence type="ECO:0000256" key="10">
    <source>
        <dbReference type="ARBA" id="ARBA00023136"/>
    </source>
</evidence>
<evidence type="ECO:0000313" key="15">
    <source>
        <dbReference type="EMBL" id="KAJ6446896.1"/>
    </source>
</evidence>
<feature type="domain" description="DNA/RNA-binding" evidence="14">
    <location>
        <begin position="974"/>
        <end position="1067"/>
    </location>
</feature>
<dbReference type="PANTHER" id="PTHR43267:SF2">
    <property type="entry name" value="TRNA THREONYLCARBAMOYLADENOSINE DEHYDRATASE 1-RELATED"/>
    <property type="match status" value="1"/>
</dbReference>
<dbReference type="InterPro" id="IPR018834">
    <property type="entry name" value="DNA/RNA-bd_Est1-type"/>
</dbReference>
<evidence type="ECO:0000256" key="6">
    <source>
        <dbReference type="ARBA" id="ARBA00022787"/>
    </source>
</evidence>
<accession>A0AB34G7I2</accession>
<dbReference type="CDD" id="cd00755">
    <property type="entry name" value="YgdL_like"/>
    <property type="match status" value="1"/>
</dbReference>
<dbReference type="Pfam" id="PF10373">
    <property type="entry name" value="EST1_DNA_bind"/>
    <property type="match status" value="1"/>
</dbReference>
<keyword evidence="3" id="KW-0436">Ligase</keyword>
<comment type="similarity">
    <text evidence="2">Belongs to the HesA/MoeB/ThiF family.</text>
</comment>
<dbReference type="GO" id="GO:0061503">
    <property type="term" value="F:tRNA threonylcarbamoyladenosine dehydratase"/>
    <property type="evidence" value="ECO:0007669"/>
    <property type="project" value="TreeGrafter"/>
</dbReference>
<keyword evidence="8" id="KW-1133">Transmembrane helix</keyword>
<dbReference type="EMBL" id="JAQHRD010000001">
    <property type="protein sequence ID" value="KAJ6446896.1"/>
    <property type="molecule type" value="Genomic_DNA"/>
</dbReference>
<dbReference type="InterPro" id="IPR011990">
    <property type="entry name" value="TPR-like_helical_dom_sf"/>
</dbReference>
<evidence type="ECO:0000256" key="9">
    <source>
        <dbReference type="ARBA" id="ARBA00023128"/>
    </source>
</evidence>
<evidence type="ECO:0000256" key="1">
    <source>
        <dbReference type="ARBA" id="ARBA00004374"/>
    </source>
</evidence>
<evidence type="ECO:0000259" key="13">
    <source>
        <dbReference type="Pfam" id="PF00899"/>
    </source>
</evidence>
<gene>
    <name evidence="15" type="primary">tcdA</name>
    <name evidence="15" type="ORF">O9K51_01669</name>
</gene>
<comment type="caution">
    <text evidence="15">The sequence shown here is derived from an EMBL/GenBank/DDBJ whole genome shotgun (WGS) entry which is preliminary data.</text>
</comment>
<dbReference type="InterPro" id="IPR045886">
    <property type="entry name" value="ThiF/MoeB/HesA"/>
</dbReference>
<keyword evidence="4" id="KW-0812">Transmembrane</keyword>
<feature type="region of interest" description="Disordered" evidence="12">
    <location>
        <begin position="643"/>
        <end position="813"/>
    </location>
</feature>
<dbReference type="Gene3D" id="3.40.50.720">
    <property type="entry name" value="NAD(P)-binding Rossmann-like Domain"/>
    <property type="match status" value="1"/>
</dbReference>
<dbReference type="FunFam" id="3.40.50.720:FF:000125">
    <property type="entry name" value="tRNA threonylcarbamoyladenosine dehydratase 2-like"/>
    <property type="match status" value="1"/>
</dbReference>
<dbReference type="GO" id="GO:0061504">
    <property type="term" value="P:cyclic threonylcarbamoyladenosine biosynthetic process"/>
    <property type="evidence" value="ECO:0007669"/>
    <property type="project" value="TreeGrafter"/>
</dbReference>